<dbReference type="GO" id="GO:0005737">
    <property type="term" value="C:cytoplasm"/>
    <property type="evidence" value="ECO:0007669"/>
    <property type="project" value="TreeGrafter"/>
</dbReference>
<comment type="caution">
    <text evidence="7">The sequence shown here is derived from an EMBL/GenBank/DDBJ whole genome shotgun (WGS) entry which is preliminary data.</text>
</comment>
<evidence type="ECO:0000259" key="6">
    <source>
        <dbReference type="Pfam" id="PF08546"/>
    </source>
</evidence>
<keyword evidence="4" id="KW-0566">Pantothenate biosynthesis</keyword>
<evidence type="ECO:0000256" key="2">
    <source>
        <dbReference type="ARBA" id="ARBA00022857"/>
    </source>
</evidence>
<dbReference type="Gene3D" id="3.40.50.720">
    <property type="entry name" value="NAD(P)-binding Rossmann-like Domain"/>
    <property type="match status" value="1"/>
</dbReference>
<keyword evidence="3 4" id="KW-0560">Oxidoreductase</keyword>
<sequence>MKIAIMGLGAVGATVAGGLKKHENDLIFIARGETKMVLQEKGIYLESELLGDGVIKPGLVSDDPKEIGIVDVLILCSKSYGLETACKKYKDIVGEDTLVVPLQNGVTASKAVSAWLGGKGVVTDSYIYCFSNIVETGHVFNGGNLLRIGIGFADGKDNEKAQRFVEILKEGGLPSIYGQDIMKALWEKYAMMCGNSCVFIYFDCEAGEIQKDSEKMAFLRGIYEDILRLAKATGVMGMEDMPEKYFKHFLTLPPHTITSLYRDMREGKEETEFEWLVGSSCELAKRLNVSIPFMQKVYEAKSKKQ</sequence>
<dbReference type="InterPro" id="IPR036291">
    <property type="entry name" value="NAD(P)-bd_dom_sf"/>
</dbReference>
<proteinExistence type="inferred from homology"/>
<gene>
    <name evidence="7" type="primary">panE</name>
    <name evidence="7" type="ORF">CLNEO_19770</name>
</gene>
<dbReference type="RefSeq" id="WP_066088218.1">
    <property type="nucleotide sequence ID" value="NZ_LRVM01000006.1"/>
</dbReference>
<dbReference type="SUPFAM" id="SSF48179">
    <property type="entry name" value="6-phosphogluconate dehydrogenase C-terminal domain-like"/>
    <property type="match status" value="1"/>
</dbReference>
<organism evidence="7 8">
    <name type="scientific">Anaerotignum neopropionicum</name>
    <dbReference type="NCBI Taxonomy" id="36847"/>
    <lineage>
        <taxon>Bacteria</taxon>
        <taxon>Bacillati</taxon>
        <taxon>Bacillota</taxon>
        <taxon>Clostridia</taxon>
        <taxon>Lachnospirales</taxon>
        <taxon>Anaerotignaceae</taxon>
        <taxon>Anaerotignum</taxon>
    </lineage>
</organism>
<evidence type="ECO:0000259" key="5">
    <source>
        <dbReference type="Pfam" id="PF02558"/>
    </source>
</evidence>
<accession>A0A136WDI1</accession>
<dbReference type="PANTHER" id="PTHR21708">
    <property type="entry name" value="PROBABLE 2-DEHYDROPANTOATE 2-REDUCTASE"/>
    <property type="match status" value="1"/>
</dbReference>
<keyword evidence="2 4" id="KW-0521">NADP</keyword>
<dbReference type="Proteomes" id="UP000070539">
    <property type="component" value="Unassembled WGS sequence"/>
</dbReference>
<dbReference type="UniPathway" id="UPA00028">
    <property type="reaction ID" value="UER00004"/>
</dbReference>
<dbReference type="InterPro" id="IPR013328">
    <property type="entry name" value="6PGD_dom2"/>
</dbReference>
<dbReference type="EMBL" id="LRVM01000006">
    <property type="protein sequence ID" value="KXL52568.1"/>
    <property type="molecule type" value="Genomic_DNA"/>
</dbReference>
<dbReference type="OrthoDB" id="9772736at2"/>
<protein>
    <recommendedName>
        <fullName evidence="4">2-dehydropantoate 2-reductase</fullName>
        <ecNumber evidence="4">1.1.1.169</ecNumber>
    </recommendedName>
    <alternativeName>
        <fullName evidence="4">Ketopantoate reductase</fullName>
    </alternativeName>
</protein>
<comment type="catalytic activity">
    <reaction evidence="4">
        <text>(R)-pantoate + NADP(+) = 2-dehydropantoate + NADPH + H(+)</text>
        <dbReference type="Rhea" id="RHEA:16233"/>
        <dbReference type="ChEBI" id="CHEBI:11561"/>
        <dbReference type="ChEBI" id="CHEBI:15378"/>
        <dbReference type="ChEBI" id="CHEBI:15980"/>
        <dbReference type="ChEBI" id="CHEBI:57783"/>
        <dbReference type="ChEBI" id="CHEBI:58349"/>
        <dbReference type="EC" id="1.1.1.169"/>
    </reaction>
</comment>
<dbReference type="EC" id="1.1.1.169" evidence="4"/>
<dbReference type="InterPro" id="IPR013752">
    <property type="entry name" value="KPA_reductase"/>
</dbReference>
<keyword evidence="8" id="KW-1185">Reference proteome</keyword>
<dbReference type="AlphaFoldDB" id="A0A136WDI1"/>
<dbReference type="STRING" id="36847.CLNEO_19770"/>
<comment type="pathway">
    <text evidence="4">Cofactor biosynthesis; (R)-pantothenate biosynthesis; (R)-pantoate from 3-methyl-2-oxobutanoate: step 2/2.</text>
</comment>
<dbReference type="InterPro" id="IPR013332">
    <property type="entry name" value="KPR_N"/>
</dbReference>
<dbReference type="PANTHER" id="PTHR21708:SF26">
    <property type="entry name" value="2-DEHYDROPANTOATE 2-REDUCTASE"/>
    <property type="match status" value="1"/>
</dbReference>
<name>A0A136WDI1_9FIRM</name>
<dbReference type="NCBIfam" id="TIGR00745">
    <property type="entry name" value="apbA_panE"/>
    <property type="match status" value="1"/>
</dbReference>
<evidence type="ECO:0000313" key="8">
    <source>
        <dbReference type="Proteomes" id="UP000070539"/>
    </source>
</evidence>
<dbReference type="Pfam" id="PF08546">
    <property type="entry name" value="ApbA_C"/>
    <property type="match status" value="1"/>
</dbReference>
<dbReference type="Gene3D" id="1.10.1040.10">
    <property type="entry name" value="N-(1-d-carboxylethyl)-l-norvaline Dehydrogenase, domain 2"/>
    <property type="match status" value="1"/>
</dbReference>
<dbReference type="GO" id="GO:0015940">
    <property type="term" value="P:pantothenate biosynthetic process"/>
    <property type="evidence" value="ECO:0007669"/>
    <property type="project" value="UniProtKB-UniPathway"/>
</dbReference>
<dbReference type="GO" id="GO:0008677">
    <property type="term" value="F:2-dehydropantoate 2-reductase activity"/>
    <property type="evidence" value="ECO:0007669"/>
    <property type="project" value="UniProtKB-EC"/>
</dbReference>
<dbReference type="InterPro" id="IPR008927">
    <property type="entry name" value="6-PGluconate_DH-like_C_sf"/>
</dbReference>
<comment type="similarity">
    <text evidence="1 4">Belongs to the ketopantoate reductase family.</text>
</comment>
<dbReference type="InterPro" id="IPR003710">
    <property type="entry name" value="ApbA"/>
</dbReference>
<evidence type="ECO:0000256" key="3">
    <source>
        <dbReference type="ARBA" id="ARBA00023002"/>
    </source>
</evidence>
<evidence type="ECO:0000256" key="4">
    <source>
        <dbReference type="RuleBase" id="RU362068"/>
    </source>
</evidence>
<reference evidence="7 8" key="1">
    <citation type="submission" date="2016-01" db="EMBL/GenBank/DDBJ databases">
        <title>Genome sequence of Clostridium neopropionicum X4, DSM-3847.</title>
        <authorList>
            <person name="Poehlein A."/>
            <person name="Beck M.H."/>
            <person name="Bengelsdorf F.R."/>
            <person name="Daniel R."/>
            <person name="Duerre P."/>
        </authorList>
    </citation>
    <scope>NUCLEOTIDE SEQUENCE [LARGE SCALE GENOMIC DNA]</scope>
    <source>
        <strain evidence="7 8">DSM-3847</strain>
    </source>
</reference>
<dbReference type="InterPro" id="IPR051402">
    <property type="entry name" value="KPR-Related"/>
</dbReference>
<evidence type="ECO:0000313" key="7">
    <source>
        <dbReference type="EMBL" id="KXL52568.1"/>
    </source>
</evidence>
<dbReference type="Pfam" id="PF02558">
    <property type="entry name" value="ApbA"/>
    <property type="match status" value="1"/>
</dbReference>
<feature type="domain" description="Ketopantoate reductase C-terminal" evidence="6">
    <location>
        <begin position="180"/>
        <end position="301"/>
    </location>
</feature>
<dbReference type="SUPFAM" id="SSF51735">
    <property type="entry name" value="NAD(P)-binding Rossmann-fold domains"/>
    <property type="match status" value="1"/>
</dbReference>
<feature type="domain" description="Ketopantoate reductase N-terminal" evidence="5">
    <location>
        <begin position="3"/>
        <end position="143"/>
    </location>
</feature>
<comment type="function">
    <text evidence="4">Catalyzes the NADPH-dependent reduction of ketopantoate into pantoic acid.</text>
</comment>
<evidence type="ECO:0000256" key="1">
    <source>
        <dbReference type="ARBA" id="ARBA00007870"/>
    </source>
</evidence>